<evidence type="ECO:0000256" key="1">
    <source>
        <dbReference type="ARBA" id="ARBA00022605"/>
    </source>
</evidence>
<evidence type="ECO:0000256" key="3">
    <source>
        <dbReference type="ARBA" id="ARBA00023304"/>
    </source>
</evidence>
<evidence type="ECO:0000256" key="5">
    <source>
        <dbReference type="RuleBase" id="RU003523"/>
    </source>
</evidence>
<dbReference type="PROSITE" id="PS00815">
    <property type="entry name" value="AIPM_HOMOCIT_SYNTH_1"/>
    <property type="match status" value="1"/>
</dbReference>
<dbReference type="InterPro" id="IPR050073">
    <property type="entry name" value="2-IPM_HCS-like"/>
</dbReference>
<dbReference type="InterPro" id="IPR002034">
    <property type="entry name" value="AIPM/Hcit_synth_CS"/>
</dbReference>
<organism evidence="7 8">
    <name type="scientific">Candidatus Iainarchaeum sp</name>
    <dbReference type="NCBI Taxonomy" id="3101447"/>
    <lineage>
        <taxon>Archaea</taxon>
        <taxon>Candidatus Iainarchaeota</taxon>
        <taxon>Candidatus Iainarchaeia</taxon>
        <taxon>Candidatus Iainarchaeales</taxon>
        <taxon>Candidatus Iainarchaeaceae</taxon>
        <taxon>Candidatus Iainarchaeum</taxon>
    </lineage>
</organism>
<dbReference type="GO" id="GO:0003852">
    <property type="term" value="F:2-isopropylmalate synthase activity"/>
    <property type="evidence" value="ECO:0007669"/>
    <property type="project" value="InterPro"/>
</dbReference>
<dbReference type="PROSITE" id="PS50991">
    <property type="entry name" value="PYR_CT"/>
    <property type="match status" value="1"/>
</dbReference>
<comment type="pathway">
    <text evidence="4">Amino-acid biosynthesis.</text>
</comment>
<dbReference type="InterPro" id="IPR013785">
    <property type="entry name" value="Aldolase_TIM"/>
</dbReference>
<reference evidence="8" key="1">
    <citation type="submission" date="2017-09" db="EMBL/GenBank/DDBJ databases">
        <title>The Reconstruction of 2,631 Draft Metagenome-Assembled Genomes from the Global Oceans.</title>
        <authorList>
            <person name="Tully B.J."/>
            <person name="Graham E.D."/>
            <person name="Heidelberg J.F."/>
        </authorList>
    </citation>
    <scope>NUCLEOTIDE SEQUENCE [LARGE SCALE GENOMIC DNA]</scope>
</reference>
<dbReference type="SUPFAM" id="SSF51569">
    <property type="entry name" value="Aldolase"/>
    <property type="match status" value="1"/>
</dbReference>
<dbReference type="AlphaFoldDB" id="A0A2D6M168"/>
<dbReference type="Pfam" id="PF08502">
    <property type="entry name" value="LeuA_dimer"/>
    <property type="match status" value="1"/>
</dbReference>
<evidence type="ECO:0000259" key="6">
    <source>
        <dbReference type="PROSITE" id="PS50991"/>
    </source>
</evidence>
<name>A0A2D6M168_9ARCH</name>
<dbReference type="InterPro" id="IPR000891">
    <property type="entry name" value="PYR_CT"/>
</dbReference>
<dbReference type="Proteomes" id="UP000226592">
    <property type="component" value="Unassembled WGS sequence"/>
</dbReference>
<dbReference type="SMART" id="SM00917">
    <property type="entry name" value="LeuA_dimer"/>
    <property type="match status" value="1"/>
</dbReference>
<dbReference type="PANTHER" id="PTHR10277:SF57">
    <property type="entry name" value="(R)-CITRAMALATE SYNTHASE CIMA"/>
    <property type="match status" value="1"/>
</dbReference>
<dbReference type="Gene3D" id="3.30.160.740">
    <property type="match status" value="1"/>
</dbReference>
<evidence type="ECO:0000256" key="4">
    <source>
        <dbReference type="ARBA" id="ARBA00029440"/>
    </source>
</evidence>
<evidence type="ECO:0000256" key="2">
    <source>
        <dbReference type="ARBA" id="ARBA00022679"/>
    </source>
</evidence>
<feature type="domain" description="Pyruvate carboxyltransferase" evidence="6">
    <location>
        <begin position="7"/>
        <end position="268"/>
    </location>
</feature>
<proteinExistence type="inferred from homology"/>
<dbReference type="InterPro" id="IPR036230">
    <property type="entry name" value="LeuA_allosteric_dom_sf"/>
</dbReference>
<dbReference type="Gene3D" id="3.20.20.70">
    <property type="entry name" value="Aldolase class I"/>
    <property type="match status" value="1"/>
</dbReference>
<dbReference type="InterPro" id="IPR013709">
    <property type="entry name" value="2-isopropylmalate_synth_dimer"/>
</dbReference>
<evidence type="ECO:0000313" key="7">
    <source>
        <dbReference type="EMBL" id="MAG22161.1"/>
    </source>
</evidence>
<keyword evidence="1" id="KW-0028">Amino-acid biosynthesis</keyword>
<dbReference type="SUPFAM" id="SSF110921">
    <property type="entry name" value="2-isopropylmalate synthase LeuA, allosteric (dimerisation) domain"/>
    <property type="match status" value="1"/>
</dbReference>
<dbReference type="Pfam" id="PF22617">
    <property type="entry name" value="HCS_D2"/>
    <property type="match status" value="1"/>
</dbReference>
<protein>
    <submittedName>
        <fullName evidence="7">2-isopropylmalate synthase</fullName>
    </submittedName>
</protein>
<dbReference type="EMBL" id="NZBU01000008">
    <property type="protein sequence ID" value="MAG22161.1"/>
    <property type="molecule type" value="Genomic_DNA"/>
</dbReference>
<gene>
    <name evidence="7" type="ORF">CL943_02555</name>
</gene>
<dbReference type="PROSITE" id="PS00816">
    <property type="entry name" value="AIPM_HOMOCIT_SYNTH_2"/>
    <property type="match status" value="1"/>
</dbReference>
<dbReference type="Gene3D" id="3.30.160.340">
    <property type="match status" value="1"/>
</dbReference>
<comment type="similarity">
    <text evidence="5">Belongs to the alpha-IPM synthase/homocitrate synthase family.</text>
</comment>
<sequence>MSGKNFVEVMDTTLRDGEQTQGVAFSPEEKLSIAKVLLKDVKVDRIEIANARVSKGELEAVKKMTAWAKEDGLLDRLEVMGFVDGEKSVNWIEESGAKTMNLLTKGSLKHCKQQLRKEPNEHFADIAETVKIAKEKGLKVNVYLEDWSNGMLDSKEYVFDLLEALEKLKIGRVFLADTLGVLSPSKTRKLVKETVEKFPDLVFEFHAHNDYGLAVANTLEAVEAGAKGAHVTVNGLGERTGNAPLDEVVASIKDHTKFKTEVKEKKNYKAGKMVETFSGKRLSENKPISGESVFTQTAGIHADGDKKGDLYASNLMPERFGRQREYALGKLSGKASLEMNLRKLGIELNDEQKKDVLARIVQLGDKKEKITPEDLPYIVADVLQTPEQQKIKIVNCVVSSGKGITPNASFTLEFNGEKISASGVGDGGYDAFMSALKDSVGKLGLELPQLVDYEVRIPPGGKTDALVETTISWGKNGSRFKTIGVDSDQVMAAIKATEKMLNIVARNGK</sequence>
<dbReference type="Pfam" id="PF00682">
    <property type="entry name" value="HMGL-like"/>
    <property type="match status" value="1"/>
</dbReference>
<keyword evidence="2 5" id="KW-0808">Transferase</keyword>
<dbReference type="InterPro" id="IPR054691">
    <property type="entry name" value="LeuA/HCS_post-cat"/>
</dbReference>
<dbReference type="GO" id="GO:0009098">
    <property type="term" value="P:L-leucine biosynthetic process"/>
    <property type="evidence" value="ECO:0007669"/>
    <property type="project" value="InterPro"/>
</dbReference>
<dbReference type="PANTHER" id="PTHR10277">
    <property type="entry name" value="HOMOCITRATE SYNTHASE-RELATED"/>
    <property type="match status" value="1"/>
</dbReference>
<comment type="caution">
    <text evidence="7">The sequence shown here is derived from an EMBL/GenBank/DDBJ whole genome shotgun (WGS) entry which is preliminary data.</text>
</comment>
<evidence type="ECO:0000313" key="8">
    <source>
        <dbReference type="Proteomes" id="UP000226592"/>
    </source>
</evidence>
<keyword evidence="3" id="KW-0100">Branched-chain amino acid biosynthesis</keyword>
<accession>A0A2D6M168</accession>